<evidence type="ECO:0000313" key="1">
    <source>
        <dbReference type="EMBL" id="PWL07762.1"/>
    </source>
</evidence>
<dbReference type="AlphaFoldDB" id="A0A2V2BIH7"/>
<gene>
    <name evidence="1" type="ORF">MSCUN_12930</name>
</gene>
<reference evidence="1 2" key="1">
    <citation type="submission" date="2016-04" db="EMBL/GenBank/DDBJ databases">
        <title>Genome sequence of Methanosphaera cuniculi DSM 4103.</title>
        <authorList>
            <person name="Poehlein A."/>
            <person name="Seedorf H."/>
            <person name="Daniel R."/>
        </authorList>
    </citation>
    <scope>NUCLEOTIDE SEQUENCE [LARGE SCALE GENOMIC DNA]</scope>
    <source>
        <strain evidence="1 2">DSM 4103</strain>
    </source>
</reference>
<protein>
    <submittedName>
        <fullName evidence="1">Uncharacterized protein</fullName>
    </submittedName>
</protein>
<accession>A0A2V2BIH7</accession>
<evidence type="ECO:0000313" key="2">
    <source>
        <dbReference type="Proteomes" id="UP000246004"/>
    </source>
</evidence>
<name>A0A2V2BIH7_9EURY</name>
<comment type="caution">
    <text evidence="1">The sequence shown here is derived from an EMBL/GenBank/DDBJ whole genome shotgun (WGS) entry which is preliminary data.</text>
</comment>
<organism evidence="1 2">
    <name type="scientific">Methanosphaera cuniculi</name>
    <dbReference type="NCBI Taxonomy" id="1077256"/>
    <lineage>
        <taxon>Archaea</taxon>
        <taxon>Methanobacteriati</taxon>
        <taxon>Methanobacteriota</taxon>
        <taxon>Methanomada group</taxon>
        <taxon>Methanobacteria</taxon>
        <taxon>Methanobacteriales</taxon>
        <taxon>Methanobacteriaceae</taxon>
        <taxon>Methanosphaera</taxon>
    </lineage>
</organism>
<dbReference type="EMBL" id="LWMS01000044">
    <property type="protein sequence ID" value="PWL07762.1"/>
    <property type="molecule type" value="Genomic_DNA"/>
</dbReference>
<dbReference type="Proteomes" id="UP000246004">
    <property type="component" value="Unassembled WGS sequence"/>
</dbReference>
<sequence length="37" mass="4530">MDLKLDFEVFINKIRNKFNRPRKDDIIEEDSNGEYVQ</sequence>
<proteinExistence type="predicted"/>